<name>A0ABY9RSU8_9ACTN</name>
<feature type="compositionally biased region" description="Polar residues" evidence="1">
    <location>
        <begin position="297"/>
        <end position="312"/>
    </location>
</feature>
<feature type="compositionally biased region" description="Low complexity" evidence="1">
    <location>
        <begin position="314"/>
        <end position="340"/>
    </location>
</feature>
<gene>
    <name evidence="2" type="ORF">RGF97_07685</name>
</gene>
<organism evidence="2 3">
    <name type="scientific">Streptomyces roseicoloratus</name>
    <dbReference type="NCBI Taxonomy" id="2508722"/>
    <lineage>
        <taxon>Bacteria</taxon>
        <taxon>Bacillati</taxon>
        <taxon>Actinomycetota</taxon>
        <taxon>Actinomycetes</taxon>
        <taxon>Kitasatosporales</taxon>
        <taxon>Streptomycetaceae</taxon>
        <taxon>Streptomyces</taxon>
    </lineage>
</organism>
<protein>
    <recommendedName>
        <fullName evidence="4">WXG100 family type VII secretion target</fullName>
    </recommendedName>
</protein>
<accession>A0ABY9RSU8</accession>
<reference evidence="2 3" key="1">
    <citation type="submission" date="2023-09" db="EMBL/GenBank/DDBJ databases">
        <title>Complete genome of Streptomyces roseicoloratus T14.</title>
        <authorList>
            <person name="Bashizi T."/>
            <person name="Kim M.-J."/>
            <person name="Lee G."/>
            <person name="Tagele S.B."/>
            <person name="Shin J.-H."/>
        </authorList>
    </citation>
    <scope>NUCLEOTIDE SEQUENCE [LARGE SCALE GENOMIC DNA]</scope>
    <source>
        <strain evidence="2 3">T14</strain>
    </source>
</reference>
<feature type="region of interest" description="Disordered" evidence="1">
    <location>
        <begin position="274"/>
        <end position="340"/>
    </location>
</feature>
<evidence type="ECO:0000256" key="1">
    <source>
        <dbReference type="SAM" id="MobiDB-lite"/>
    </source>
</evidence>
<sequence>MLTYAEVMTTDFGALTTAADKWESMAGEIKKVEDRYRDTVQKITLGPDWTGISAGAAHVNFAGTRYEYAAAQTQAKAVASLLRDAHTQFVDLKGKLDSARADAVEAGMKVSEAGHVSFDYARLSAADRRAYTNDPEGQRVVREGVAKWQKHLDDRVKAISDADEGVKLALNAVVVDSNKDIGGKGDDQYNGFNAGAKGDIELYEADNAKDIATRINNGEKVSAADYAELNRSFRDNSANKAFSQTFLAGIGTDGTIKLANKLNTKEHRDLERGLANTVAGATQVPGKVSDAPRGRRSSTSGSAVRTAGSTRSGPRASTSPASRTSAPTASRSTATRRSSA</sequence>
<keyword evidence="3" id="KW-1185">Reference proteome</keyword>
<dbReference type="EMBL" id="CP133762">
    <property type="protein sequence ID" value="WMX44758.1"/>
    <property type="molecule type" value="Genomic_DNA"/>
</dbReference>
<evidence type="ECO:0000313" key="3">
    <source>
        <dbReference type="Proteomes" id="UP001250858"/>
    </source>
</evidence>
<dbReference type="SUPFAM" id="SSF140453">
    <property type="entry name" value="EsxAB dimer-like"/>
    <property type="match status" value="1"/>
</dbReference>
<evidence type="ECO:0008006" key="4">
    <source>
        <dbReference type="Google" id="ProtNLM"/>
    </source>
</evidence>
<dbReference type="InterPro" id="IPR036689">
    <property type="entry name" value="ESAT-6-like_sf"/>
</dbReference>
<dbReference type="RefSeq" id="WP_309548189.1">
    <property type="nucleotide sequence ID" value="NZ_CP133762.1"/>
</dbReference>
<dbReference type="Proteomes" id="UP001250858">
    <property type="component" value="Chromosome"/>
</dbReference>
<proteinExistence type="predicted"/>
<evidence type="ECO:0000313" key="2">
    <source>
        <dbReference type="EMBL" id="WMX44758.1"/>
    </source>
</evidence>